<reference evidence="13" key="1">
    <citation type="journal article" date="2016" name="Nat. Commun.">
        <title>Genome analysis of three Pneumocystis species reveals adaptation mechanisms to life exclusively in mammalian hosts.</title>
        <authorList>
            <person name="Ma L."/>
            <person name="Chen Z."/>
            <person name="Huang D.W."/>
            <person name="Kutty G."/>
            <person name="Ishihara M."/>
            <person name="Wang H."/>
            <person name="Abouelleil A."/>
            <person name="Bishop L."/>
            <person name="Davey E."/>
            <person name="Deng R."/>
            <person name="Deng X."/>
            <person name="Fan L."/>
            <person name="Fantoni G."/>
            <person name="Fitzgerald M."/>
            <person name="Gogineni E."/>
            <person name="Goldberg J.M."/>
            <person name="Handley G."/>
            <person name="Hu X."/>
            <person name="Huber C."/>
            <person name="Jiao X."/>
            <person name="Jones K."/>
            <person name="Levin J.Z."/>
            <person name="Liu Y."/>
            <person name="Macdonald P."/>
            <person name="Melnikov A."/>
            <person name="Raley C."/>
            <person name="Sassi M."/>
            <person name="Sherman B.T."/>
            <person name="Song X."/>
            <person name="Sykes S."/>
            <person name="Tran B."/>
            <person name="Walsh L."/>
            <person name="Xia Y."/>
            <person name="Yang J."/>
            <person name="Young S."/>
            <person name="Zeng Q."/>
            <person name="Zheng X."/>
            <person name="Stephens R."/>
            <person name="Nusbaum C."/>
            <person name="Birren B.W."/>
            <person name="Azadi P."/>
            <person name="Lempicki R.A."/>
            <person name="Cuomo C.A."/>
            <person name="Kovacs J.A."/>
        </authorList>
    </citation>
    <scope>NUCLEOTIDE SEQUENCE [LARGE SCALE GENOMIC DNA]</scope>
    <source>
        <strain evidence="13">B123</strain>
    </source>
</reference>
<dbReference type="PROSITE" id="PS00107">
    <property type="entry name" value="PROTEIN_KINASE_ATP"/>
    <property type="match status" value="1"/>
</dbReference>
<proteinExistence type="inferred from homology"/>
<feature type="binding site" evidence="10">
    <location>
        <position position="355"/>
    </location>
    <ligand>
        <name>ATP</name>
        <dbReference type="ChEBI" id="CHEBI:30616"/>
    </ligand>
</feature>
<dbReference type="GO" id="GO:0005634">
    <property type="term" value="C:nucleus"/>
    <property type="evidence" value="ECO:0007669"/>
    <property type="project" value="TreeGrafter"/>
</dbReference>
<comment type="similarity">
    <text evidence="2">Belongs to the protein kinase superfamily. CMGC Ser/Thr protein kinase family. MNB/DYRK subfamily.</text>
</comment>
<dbReference type="PROSITE" id="PS50011">
    <property type="entry name" value="PROTEIN_KINASE_DOM"/>
    <property type="match status" value="1"/>
</dbReference>
<evidence type="ECO:0000313" key="12">
    <source>
        <dbReference type="EMBL" id="EMR11320.1"/>
    </source>
</evidence>
<dbReference type="FunFam" id="1.10.510.10:FF:000380">
    <property type="entry name" value="Serine/threonine-protein kinase ppk15"/>
    <property type="match status" value="1"/>
</dbReference>
<dbReference type="GO" id="GO:0004713">
    <property type="term" value="F:protein tyrosine kinase activity"/>
    <property type="evidence" value="ECO:0007669"/>
    <property type="project" value="TreeGrafter"/>
</dbReference>
<dbReference type="GO" id="GO:0005524">
    <property type="term" value="F:ATP binding"/>
    <property type="evidence" value="ECO:0007669"/>
    <property type="project" value="UniProtKB-UniRule"/>
</dbReference>
<dbReference type="RefSeq" id="XP_007872222.1">
    <property type="nucleotide sequence ID" value="XM_007874031.1"/>
</dbReference>
<dbReference type="AlphaFoldDB" id="M7PBS6"/>
<dbReference type="GO" id="GO:0005737">
    <property type="term" value="C:cytoplasm"/>
    <property type="evidence" value="ECO:0007669"/>
    <property type="project" value="UniProtKB-SubCell"/>
</dbReference>
<keyword evidence="5" id="KW-0597">Phosphoprotein</keyword>
<dbReference type="InterPro" id="IPR000719">
    <property type="entry name" value="Prot_kinase_dom"/>
</dbReference>
<dbReference type="GO" id="GO:0004674">
    <property type="term" value="F:protein serine/threonine kinase activity"/>
    <property type="evidence" value="ECO:0007669"/>
    <property type="project" value="UniProtKB-KW"/>
</dbReference>
<dbReference type="InterPro" id="IPR050494">
    <property type="entry name" value="Ser_Thr_dual-spec_kinase"/>
</dbReference>
<sequence length="687" mass="79729">MNKNVSQPYSFYSATNDDFFLKNYNLNERKSNEILNDKKKKINLTNYTNSPIKQNSYLSLQRNKLNKSKIFNKKIENSIIFSKKLSINNEQYTPYYNLSSQQCSTHIKTSSILNNRRSLHLYHTSGIWMDWKQPFYSLNQSNIEKSSFFHNSSPFDSCTSKNLSLNMQYSSIDNNLDLKSSLRSFSDSIAISNNFKLPEKSPKKSFKCENVSEFEPLSKRSSFSNLLSDFCSIKLEPNLSKEKKYPLLRKMDHQGKPISLLHASTIYLTEIFKMCNPKFDYESYKNPKRVLTKPSKGIKNDGYDNEDNDYILYVNDILGSDKGHRYLILDILGQGTFGQVVKCKNMQTQEIVAVKVIKNKPAYFNQSMMEITILDLLNKKIDKSRKHNILQLKDTFIHKKHLCIVSELLSLNLYELIKQNQFKGLSTNLVRIFAIQILDAMIVLNEAKIIHCDLKPENILLNNLETPVIKIIDFGSACYERQTIYTYIQSRFYRSPEILLGLPYSSSIDIWSFGCIVAELFLGLPLFPGTSEYNQIFRIIEMLGMPPPWMIEMGKQSSDFFEKIVDDTGLKVYCLKTMEQYAKEHNTTEVPNKKYFSASTLPEIIKTYPMQKKFSKSDIDEELALRIILIDFLTGLLNINPLERWSPQQAKMHPFILGKEFSRNYTPSVNLKSPTKNSQQQNYLNLF</sequence>
<name>M7PBS6_PNEMU</name>
<dbReference type="InterPro" id="IPR008271">
    <property type="entry name" value="Ser/Thr_kinase_AS"/>
</dbReference>
<evidence type="ECO:0000256" key="8">
    <source>
        <dbReference type="ARBA" id="ARBA00022777"/>
    </source>
</evidence>
<dbReference type="InterPro" id="IPR017441">
    <property type="entry name" value="Protein_kinase_ATP_BS"/>
</dbReference>
<dbReference type="Gene3D" id="3.30.200.20">
    <property type="entry name" value="Phosphorylase Kinase, domain 1"/>
    <property type="match status" value="1"/>
</dbReference>
<evidence type="ECO:0000256" key="10">
    <source>
        <dbReference type="PROSITE-ProRule" id="PRU10141"/>
    </source>
</evidence>
<dbReference type="eggNOG" id="KOG0667">
    <property type="taxonomic scope" value="Eukaryota"/>
</dbReference>
<keyword evidence="13" id="KW-1185">Reference proteome</keyword>
<dbReference type="OrthoDB" id="9332038at2759"/>
<evidence type="ECO:0000259" key="11">
    <source>
        <dbReference type="PROSITE" id="PS50011"/>
    </source>
</evidence>
<keyword evidence="8" id="KW-0418">Kinase</keyword>
<keyword evidence="4" id="KW-0723">Serine/threonine-protein kinase</keyword>
<dbReference type="Pfam" id="PF00069">
    <property type="entry name" value="Pkinase"/>
    <property type="match status" value="1"/>
</dbReference>
<evidence type="ECO:0000256" key="9">
    <source>
        <dbReference type="ARBA" id="ARBA00022840"/>
    </source>
</evidence>
<comment type="subcellular location">
    <subcellularLocation>
        <location evidence="1">Cytoplasm</location>
    </subcellularLocation>
</comment>
<evidence type="ECO:0000256" key="3">
    <source>
        <dbReference type="ARBA" id="ARBA00022490"/>
    </source>
</evidence>
<dbReference type="Proteomes" id="UP000011958">
    <property type="component" value="Unassembled WGS sequence"/>
</dbReference>
<dbReference type="EMBL" id="AFWA02000001">
    <property type="protein sequence ID" value="EMR11320.1"/>
    <property type="molecule type" value="Genomic_DNA"/>
</dbReference>
<dbReference type="SUPFAM" id="SSF56112">
    <property type="entry name" value="Protein kinase-like (PK-like)"/>
    <property type="match status" value="1"/>
</dbReference>
<dbReference type="GO" id="GO:0032878">
    <property type="term" value="P:regulation of establishment or maintenance of cell polarity"/>
    <property type="evidence" value="ECO:0007669"/>
    <property type="project" value="UniProtKB-ARBA"/>
</dbReference>
<evidence type="ECO:0000256" key="2">
    <source>
        <dbReference type="ARBA" id="ARBA00008867"/>
    </source>
</evidence>
<evidence type="ECO:0000256" key="6">
    <source>
        <dbReference type="ARBA" id="ARBA00022679"/>
    </source>
</evidence>
<dbReference type="FunFam" id="3.30.200.20:FF:000087">
    <property type="entry name" value="Dual specificity tyrosine-phosphorylation-regulated kinase 1A"/>
    <property type="match status" value="1"/>
</dbReference>
<gene>
    <name evidence="12" type="ORF">PNEG_00349</name>
</gene>
<dbReference type="GeneID" id="19894047"/>
<evidence type="ECO:0000256" key="4">
    <source>
        <dbReference type="ARBA" id="ARBA00022527"/>
    </source>
</evidence>
<keyword evidence="3" id="KW-0963">Cytoplasm</keyword>
<dbReference type="PANTHER" id="PTHR24058">
    <property type="entry name" value="DUAL SPECIFICITY PROTEIN KINASE"/>
    <property type="match status" value="1"/>
</dbReference>
<feature type="domain" description="Protein kinase" evidence="11">
    <location>
        <begin position="326"/>
        <end position="656"/>
    </location>
</feature>
<dbReference type="PROSITE" id="PS00108">
    <property type="entry name" value="PROTEIN_KINASE_ST"/>
    <property type="match status" value="1"/>
</dbReference>
<dbReference type="STRING" id="1069680.M7PBS6"/>
<evidence type="ECO:0000313" key="13">
    <source>
        <dbReference type="Proteomes" id="UP000011958"/>
    </source>
</evidence>
<protein>
    <recommendedName>
        <fullName evidence="11">Protein kinase domain-containing protein</fullName>
    </recommendedName>
</protein>
<keyword evidence="6" id="KW-0808">Transferase</keyword>
<evidence type="ECO:0000256" key="7">
    <source>
        <dbReference type="ARBA" id="ARBA00022741"/>
    </source>
</evidence>
<accession>M7PBS6</accession>
<keyword evidence="7 10" id="KW-0547">Nucleotide-binding</keyword>
<dbReference type="PANTHER" id="PTHR24058:SF17">
    <property type="entry name" value="HOMEODOMAIN INTERACTING PROTEIN KINASE, ISOFORM D"/>
    <property type="match status" value="1"/>
</dbReference>
<organism evidence="12 13">
    <name type="scientific">Pneumocystis murina (strain B123)</name>
    <name type="common">Mouse pneumocystis pneumonia agent</name>
    <name type="synonym">Pneumocystis carinii f. sp. muris</name>
    <dbReference type="NCBI Taxonomy" id="1069680"/>
    <lineage>
        <taxon>Eukaryota</taxon>
        <taxon>Fungi</taxon>
        <taxon>Dikarya</taxon>
        <taxon>Ascomycota</taxon>
        <taxon>Taphrinomycotina</taxon>
        <taxon>Pneumocystomycetes</taxon>
        <taxon>Pneumocystaceae</taxon>
        <taxon>Pneumocystis</taxon>
    </lineage>
</organism>
<dbReference type="CDD" id="cd14212">
    <property type="entry name" value="PKc_YAK1"/>
    <property type="match status" value="1"/>
</dbReference>
<evidence type="ECO:0000256" key="1">
    <source>
        <dbReference type="ARBA" id="ARBA00004496"/>
    </source>
</evidence>
<comment type="caution">
    <text evidence="12">The sequence shown here is derived from an EMBL/GenBank/DDBJ whole genome shotgun (WGS) entry which is preliminary data.</text>
</comment>
<dbReference type="InterPro" id="IPR011009">
    <property type="entry name" value="Kinase-like_dom_sf"/>
</dbReference>
<dbReference type="SMART" id="SM00220">
    <property type="entry name" value="S_TKc"/>
    <property type="match status" value="1"/>
</dbReference>
<dbReference type="Gene3D" id="1.10.510.10">
    <property type="entry name" value="Transferase(Phosphotransferase) domain 1"/>
    <property type="match status" value="1"/>
</dbReference>
<dbReference type="HOGENOM" id="CLU_000288_88_4_1"/>
<keyword evidence="9 10" id="KW-0067">ATP-binding</keyword>
<evidence type="ECO:0000256" key="5">
    <source>
        <dbReference type="ARBA" id="ARBA00022553"/>
    </source>
</evidence>
<dbReference type="VEuPathDB" id="FungiDB:PNEG_00349"/>